<dbReference type="EMBL" id="WNYA01000010">
    <property type="protein sequence ID" value="KAG8553403.1"/>
    <property type="molecule type" value="Genomic_DNA"/>
</dbReference>
<proteinExistence type="predicted"/>
<organism evidence="2 3">
    <name type="scientific">Engystomops pustulosus</name>
    <name type="common">Tungara frog</name>
    <name type="synonym">Physalaemus pustulosus</name>
    <dbReference type="NCBI Taxonomy" id="76066"/>
    <lineage>
        <taxon>Eukaryota</taxon>
        <taxon>Metazoa</taxon>
        <taxon>Chordata</taxon>
        <taxon>Craniata</taxon>
        <taxon>Vertebrata</taxon>
        <taxon>Euteleostomi</taxon>
        <taxon>Amphibia</taxon>
        <taxon>Batrachia</taxon>
        <taxon>Anura</taxon>
        <taxon>Neobatrachia</taxon>
        <taxon>Hyloidea</taxon>
        <taxon>Leptodactylidae</taxon>
        <taxon>Leiuperinae</taxon>
        <taxon>Engystomops</taxon>
    </lineage>
</organism>
<reference evidence="2" key="1">
    <citation type="thesis" date="2020" institute="ProQuest LLC" country="789 East Eisenhower Parkway, Ann Arbor, MI, USA">
        <title>Comparative Genomics and Chromosome Evolution.</title>
        <authorList>
            <person name="Mudd A.B."/>
        </authorList>
    </citation>
    <scope>NUCLEOTIDE SEQUENCE</scope>
    <source>
        <strain evidence="2">237g6f4</strain>
        <tissue evidence="2">Blood</tissue>
    </source>
</reference>
<gene>
    <name evidence="2" type="ORF">GDO81_003400</name>
</gene>
<keyword evidence="3" id="KW-1185">Reference proteome</keyword>
<name>A0AAV7A453_ENGPU</name>
<comment type="caution">
    <text evidence="2">The sequence shown here is derived from an EMBL/GenBank/DDBJ whole genome shotgun (WGS) entry which is preliminary data.</text>
</comment>
<dbReference type="AlphaFoldDB" id="A0AAV7A453"/>
<evidence type="ECO:0000313" key="2">
    <source>
        <dbReference type="EMBL" id="KAG8553403.1"/>
    </source>
</evidence>
<sequence length="45" mass="5133">MEKASAAMERKQLQREEVEMKRSAGTAQRHGPEFTSRLQIATETL</sequence>
<evidence type="ECO:0000256" key="1">
    <source>
        <dbReference type="SAM" id="MobiDB-lite"/>
    </source>
</evidence>
<evidence type="ECO:0000313" key="3">
    <source>
        <dbReference type="Proteomes" id="UP000824782"/>
    </source>
</evidence>
<feature type="compositionally biased region" description="Basic and acidic residues" evidence="1">
    <location>
        <begin position="1"/>
        <end position="22"/>
    </location>
</feature>
<feature type="compositionally biased region" description="Polar residues" evidence="1">
    <location>
        <begin position="36"/>
        <end position="45"/>
    </location>
</feature>
<dbReference type="Proteomes" id="UP000824782">
    <property type="component" value="Unassembled WGS sequence"/>
</dbReference>
<feature type="region of interest" description="Disordered" evidence="1">
    <location>
        <begin position="1"/>
        <end position="45"/>
    </location>
</feature>
<protein>
    <submittedName>
        <fullName evidence="2">Uncharacterized protein</fullName>
    </submittedName>
</protein>
<accession>A0AAV7A453</accession>